<evidence type="ECO:0000256" key="5">
    <source>
        <dbReference type="ARBA" id="ARBA00022490"/>
    </source>
</evidence>
<keyword evidence="10" id="KW-0539">Nucleus</keyword>
<sequence length="636" mass="71189">MSSFTIDPSLAPAAPSIPTLEQVQTRPTCHIIVGMAGSGKTTYMAQLVRKLGSACYIINLDPAVTHLSYTPQIDIRDTVDYKKVMSEYNLGPNGAIVTSLNLFSTKFDEVLNILEKKVNGEIKHIIIDTPGQIESFTWSASGTIITSSLSTSFPTLMTYIIDTPKCSSPSTFMSNMLYACSMMYRSRLPMVVCFNKTDLVGSRVLIEWMDDYTKFMDAIDSEGGESYYNSLNRSLSMTLDRFYSTLKKCSVSGATGEGVEEYLERVEEGRVEFFEGFWKDMMTRRDEKIAKGEAVKKESMKRLEKDIEDDKKKISASKDDEAPQLPKLALGASGYSPIFSRPFTPSTIPYAVSKGITVIDTAPWYQTSETVVGEELGGLERGSYRIHTKTGRYPTGGKQNCTFDFSAKTTRTSVLSSIEKLKCGYIDLIQIHDPEFSRDLDQIINECVAELRRLRDEGLVKYIGITGYPLKIQKEIIERSPPNTFTYSMTYARLTIYDTSAAEFAVWCKERGIRSINAAPLGMGLMTPGDVPDWHPAGESLRKKCSDAREYVEGKGMSMARLSIGYAFSRSECESVVLGMTTNEEVDLAVEVRDKGLTKEEWEVVKEVRERFFGGEGGEEDWDGTKEVEKFWEGEK</sequence>
<evidence type="ECO:0000256" key="6">
    <source>
        <dbReference type="ARBA" id="ARBA00022741"/>
    </source>
</evidence>
<dbReference type="PRINTS" id="PR00069">
    <property type="entry name" value="ALDKETRDTASE"/>
</dbReference>
<dbReference type="Pfam" id="PF03029">
    <property type="entry name" value="ATP_bind_1"/>
    <property type="match status" value="1"/>
</dbReference>
<name>A0A9W7FV19_9STRA</name>
<dbReference type="InterPro" id="IPR020471">
    <property type="entry name" value="AKR"/>
</dbReference>
<dbReference type="PANTHER" id="PTHR21231">
    <property type="entry name" value="XPA-BINDING PROTEIN 1-RELATED"/>
    <property type="match status" value="1"/>
</dbReference>
<feature type="domain" description="NADP-dependent oxidoreductase" evidence="13">
    <location>
        <begin position="340"/>
        <end position="609"/>
    </location>
</feature>
<dbReference type="InterPro" id="IPR027417">
    <property type="entry name" value="P-loop_NTPase"/>
</dbReference>
<comment type="similarity">
    <text evidence="3">Belongs to the GPN-loop GTPase family.</text>
</comment>
<dbReference type="CDD" id="cd17870">
    <property type="entry name" value="GPN1"/>
    <property type="match status" value="1"/>
</dbReference>
<keyword evidence="9" id="KW-0342">GTP-binding</keyword>
<organism evidence="14 15">
    <name type="scientific">Triparma laevis f. longispina</name>
    <dbReference type="NCBI Taxonomy" id="1714387"/>
    <lineage>
        <taxon>Eukaryota</taxon>
        <taxon>Sar</taxon>
        <taxon>Stramenopiles</taxon>
        <taxon>Ochrophyta</taxon>
        <taxon>Bolidophyceae</taxon>
        <taxon>Parmales</taxon>
        <taxon>Triparmaceae</taxon>
        <taxon>Triparma</taxon>
    </lineage>
</organism>
<dbReference type="SUPFAM" id="SSF51430">
    <property type="entry name" value="NAD(P)-linked oxidoreductase"/>
    <property type="match status" value="1"/>
</dbReference>
<dbReference type="AlphaFoldDB" id="A0A9W7FV19"/>
<keyword evidence="7" id="KW-0378">Hydrolase</keyword>
<keyword evidence="8" id="KW-0175">Coiled coil</keyword>
<evidence type="ECO:0000256" key="7">
    <source>
        <dbReference type="ARBA" id="ARBA00022801"/>
    </source>
</evidence>
<evidence type="ECO:0000256" key="10">
    <source>
        <dbReference type="ARBA" id="ARBA00023242"/>
    </source>
</evidence>
<evidence type="ECO:0000313" key="14">
    <source>
        <dbReference type="EMBL" id="GMI18461.1"/>
    </source>
</evidence>
<evidence type="ECO:0000256" key="12">
    <source>
        <dbReference type="ARBA" id="ARBA00083137"/>
    </source>
</evidence>
<evidence type="ECO:0000256" key="11">
    <source>
        <dbReference type="ARBA" id="ARBA00055682"/>
    </source>
</evidence>
<evidence type="ECO:0000259" key="13">
    <source>
        <dbReference type="Pfam" id="PF00248"/>
    </source>
</evidence>
<reference evidence="15" key="1">
    <citation type="journal article" date="2023" name="Commun. Biol.">
        <title>Genome analysis of Parmales, the sister group of diatoms, reveals the evolutionary specialization of diatoms from phago-mixotrophs to photoautotrophs.</title>
        <authorList>
            <person name="Ban H."/>
            <person name="Sato S."/>
            <person name="Yoshikawa S."/>
            <person name="Yamada K."/>
            <person name="Nakamura Y."/>
            <person name="Ichinomiya M."/>
            <person name="Sato N."/>
            <person name="Blanc-Mathieu R."/>
            <person name="Endo H."/>
            <person name="Kuwata A."/>
            <person name="Ogata H."/>
        </authorList>
    </citation>
    <scope>NUCLEOTIDE SEQUENCE [LARGE SCALE GENOMIC DNA]</scope>
    <source>
        <strain evidence="15">NIES 3700</strain>
    </source>
</reference>
<keyword evidence="5" id="KW-0963">Cytoplasm</keyword>
<dbReference type="Proteomes" id="UP001165122">
    <property type="component" value="Unassembled WGS sequence"/>
</dbReference>
<accession>A0A9W7FV19</accession>
<dbReference type="OrthoDB" id="243313at2759"/>
<proteinExistence type="inferred from homology"/>
<evidence type="ECO:0000256" key="3">
    <source>
        <dbReference type="ARBA" id="ARBA00005290"/>
    </source>
</evidence>
<evidence type="ECO:0000256" key="9">
    <source>
        <dbReference type="ARBA" id="ARBA00023134"/>
    </source>
</evidence>
<dbReference type="PANTHER" id="PTHR21231:SF8">
    <property type="entry name" value="GPN-LOOP GTPASE 1"/>
    <property type="match status" value="1"/>
</dbReference>
<dbReference type="GO" id="GO:0005525">
    <property type="term" value="F:GTP binding"/>
    <property type="evidence" value="ECO:0007669"/>
    <property type="project" value="UniProtKB-KW"/>
</dbReference>
<dbReference type="Gene3D" id="3.40.50.300">
    <property type="entry name" value="P-loop containing nucleotide triphosphate hydrolases"/>
    <property type="match status" value="1"/>
</dbReference>
<dbReference type="SUPFAM" id="SSF52540">
    <property type="entry name" value="P-loop containing nucleoside triphosphate hydrolases"/>
    <property type="match status" value="1"/>
</dbReference>
<evidence type="ECO:0000313" key="15">
    <source>
        <dbReference type="Proteomes" id="UP001165122"/>
    </source>
</evidence>
<dbReference type="FunFam" id="3.40.50.300:FF:000888">
    <property type="entry name" value="GPN-loop GTPase 1"/>
    <property type="match status" value="1"/>
</dbReference>
<comment type="caution">
    <text evidence="14">The sequence shown here is derived from an EMBL/GenBank/DDBJ whole genome shotgun (WGS) entry which is preliminary data.</text>
</comment>
<dbReference type="Gene3D" id="3.20.20.100">
    <property type="entry name" value="NADP-dependent oxidoreductase domain"/>
    <property type="match status" value="1"/>
</dbReference>
<dbReference type="InterPro" id="IPR023210">
    <property type="entry name" value="NADP_OxRdtase_dom"/>
</dbReference>
<dbReference type="GO" id="GO:0005634">
    <property type="term" value="C:nucleus"/>
    <property type="evidence" value="ECO:0007669"/>
    <property type="project" value="UniProtKB-SubCell"/>
</dbReference>
<evidence type="ECO:0000256" key="2">
    <source>
        <dbReference type="ARBA" id="ARBA00004496"/>
    </source>
</evidence>
<gene>
    <name evidence="14" type="ORF">TrLO_g12359</name>
</gene>
<evidence type="ECO:0000256" key="8">
    <source>
        <dbReference type="ARBA" id="ARBA00023054"/>
    </source>
</evidence>
<protein>
    <recommendedName>
        <fullName evidence="4">GPN-loop GTPase 1</fullName>
    </recommendedName>
    <alternativeName>
        <fullName evidence="12">XPA-binding protein 1 homolog</fullName>
    </alternativeName>
</protein>
<comment type="function">
    <text evidence="11">Small GTPase required for proper nuclear import of RNA polymerase II (RNAPII). May act at an RNAP assembly step prior to nuclear import.</text>
</comment>
<dbReference type="GO" id="GO:0003924">
    <property type="term" value="F:GTPase activity"/>
    <property type="evidence" value="ECO:0007669"/>
    <property type="project" value="InterPro"/>
</dbReference>
<dbReference type="InterPro" id="IPR004130">
    <property type="entry name" value="Gpn"/>
</dbReference>
<dbReference type="GO" id="GO:0016491">
    <property type="term" value="F:oxidoreductase activity"/>
    <property type="evidence" value="ECO:0007669"/>
    <property type="project" value="InterPro"/>
</dbReference>
<dbReference type="GO" id="GO:0005737">
    <property type="term" value="C:cytoplasm"/>
    <property type="evidence" value="ECO:0007669"/>
    <property type="project" value="UniProtKB-SubCell"/>
</dbReference>
<dbReference type="InterPro" id="IPR036812">
    <property type="entry name" value="NAD(P)_OxRdtase_dom_sf"/>
</dbReference>
<dbReference type="InterPro" id="IPR030230">
    <property type="entry name" value="Gpn1/Npa3/XAB1"/>
</dbReference>
<dbReference type="Pfam" id="PF00248">
    <property type="entry name" value="Aldo_ket_red"/>
    <property type="match status" value="1"/>
</dbReference>
<evidence type="ECO:0000256" key="1">
    <source>
        <dbReference type="ARBA" id="ARBA00004123"/>
    </source>
</evidence>
<dbReference type="EMBL" id="BRXW01000334">
    <property type="protein sequence ID" value="GMI18461.1"/>
    <property type="molecule type" value="Genomic_DNA"/>
</dbReference>
<evidence type="ECO:0000256" key="4">
    <source>
        <dbReference type="ARBA" id="ARBA00014579"/>
    </source>
</evidence>
<keyword evidence="6" id="KW-0547">Nucleotide-binding</keyword>
<comment type="subcellular location">
    <subcellularLocation>
        <location evidence="2">Cytoplasm</location>
    </subcellularLocation>
    <subcellularLocation>
        <location evidence="1">Nucleus</location>
    </subcellularLocation>
</comment>
<keyword evidence="15" id="KW-1185">Reference proteome</keyword>